<dbReference type="RefSeq" id="WP_256115924.1">
    <property type="nucleotide sequence ID" value="NZ_WHSB02000002.1"/>
</dbReference>
<dbReference type="NCBIfam" id="TIGR00621">
    <property type="entry name" value="ssb"/>
    <property type="match status" value="1"/>
</dbReference>
<dbReference type="Pfam" id="PF00436">
    <property type="entry name" value="SSB"/>
    <property type="match status" value="1"/>
</dbReference>
<dbReference type="NCBIfam" id="NF004972">
    <property type="entry name" value="PRK06341.1"/>
    <property type="match status" value="1"/>
</dbReference>
<dbReference type="EMBL" id="WHSB02000002">
    <property type="protein sequence ID" value="MCQ4629750.1"/>
    <property type="molecule type" value="Genomic_DNA"/>
</dbReference>
<evidence type="ECO:0000256" key="4">
    <source>
        <dbReference type="RuleBase" id="RU000524"/>
    </source>
</evidence>
<dbReference type="Proteomes" id="UP000996601">
    <property type="component" value="Unassembled WGS sequence"/>
</dbReference>
<dbReference type="InterPro" id="IPR000424">
    <property type="entry name" value="Primosome_PriB/ssb"/>
</dbReference>
<dbReference type="CDD" id="cd04496">
    <property type="entry name" value="SSB_OBF"/>
    <property type="match status" value="1"/>
</dbReference>
<feature type="region of interest" description="Disordered" evidence="5">
    <location>
        <begin position="115"/>
        <end position="174"/>
    </location>
</feature>
<dbReference type="Gene3D" id="2.40.50.140">
    <property type="entry name" value="Nucleic acid-binding proteins"/>
    <property type="match status" value="1"/>
</dbReference>
<dbReference type="SUPFAM" id="SSF50249">
    <property type="entry name" value="Nucleic acid-binding proteins"/>
    <property type="match status" value="1"/>
</dbReference>
<dbReference type="HAMAP" id="MF_00984">
    <property type="entry name" value="SSB"/>
    <property type="match status" value="1"/>
</dbReference>
<evidence type="ECO:0000256" key="2">
    <source>
        <dbReference type="ARBA" id="ARBA00023172"/>
    </source>
</evidence>
<proteinExistence type="inferred from homology"/>
<comment type="caution">
    <text evidence="3">Lacks conserved residue(s) required for the propagation of feature annotation.</text>
</comment>
<dbReference type="PANTHER" id="PTHR10302">
    <property type="entry name" value="SINGLE-STRANDED DNA-BINDING PROTEIN"/>
    <property type="match status" value="1"/>
</dbReference>
<organism evidence="6 7">
    <name type="scientific">Shinella lacus</name>
    <dbReference type="NCBI Taxonomy" id="2654216"/>
    <lineage>
        <taxon>Bacteria</taxon>
        <taxon>Pseudomonadati</taxon>
        <taxon>Pseudomonadota</taxon>
        <taxon>Alphaproteobacteria</taxon>
        <taxon>Hyphomicrobiales</taxon>
        <taxon>Rhizobiaceae</taxon>
        <taxon>Shinella</taxon>
    </lineage>
</organism>
<evidence type="ECO:0000313" key="6">
    <source>
        <dbReference type="EMBL" id="MCQ4629750.1"/>
    </source>
</evidence>
<gene>
    <name evidence="6" type="ORF">GB927_006855</name>
</gene>
<keyword evidence="3" id="KW-0234">DNA repair</keyword>
<protein>
    <recommendedName>
        <fullName evidence="3 4">Single-stranded DNA-binding protein</fullName>
        <shortName evidence="3">SSB</shortName>
    </recommendedName>
</protein>
<feature type="compositionally biased region" description="Gly residues" evidence="5">
    <location>
        <begin position="145"/>
        <end position="155"/>
    </location>
</feature>
<evidence type="ECO:0000313" key="7">
    <source>
        <dbReference type="Proteomes" id="UP000996601"/>
    </source>
</evidence>
<comment type="caution">
    <text evidence="6">The sequence shown here is derived from an EMBL/GenBank/DDBJ whole genome shotgun (WGS) entry which is preliminary data.</text>
</comment>
<keyword evidence="1 3" id="KW-0238">DNA-binding</keyword>
<evidence type="ECO:0000256" key="3">
    <source>
        <dbReference type="HAMAP-Rule" id="MF_00984"/>
    </source>
</evidence>
<dbReference type="PROSITE" id="PS50935">
    <property type="entry name" value="SSB"/>
    <property type="match status" value="1"/>
</dbReference>
<dbReference type="GO" id="GO:0003677">
    <property type="term" value="F:DNA binding"/>
    <property type="evidence" value="ECO:0007669"/>
    <property type="project" value="UniProtKB-KW"/>
</dbReference>
<evidence type="ECO:0000256" key="1">
    <source>
        <dbReference type="ARBA" id="ARBA00023125"/>
    </source>
</evidence>
<sequence>MAGSVNKVILIGNVGADPEIRRTQDGRPIANLRIATSESWKDRNSGERREKTEWHTVVVFSEPLCKVIEQYVKKGAKLYIEGALQTRKWQDQTGNDRYSTEIVLQGFNSTLTMLDGRGEGGGASRGGSDFGGAQSYDDYGSRPSSGGGSGSGASGGNRSSGSPLSRDMDDDIPF</sequence>
<keyword evidence="2 3" id="KW-0233">DNA recombination</keyword>
<dbReference type="PANTHER" id="PTHR10302:SF27">
    <property type="entry name" value="SINGLE-STRANDED DNA-BINDING PROTEIN"/>
    <property type="match status" value="1"/>
</dbReference>
<accession>A0ABT1R3J3</accession>
<dbReference type="InterPro" id="IPR011344">
    <property type="entry name" value="ssDNA-bd"/>
</dbReference>
<reference evidence="6" key="1">
    <citation type="submission" date="2021-07" db="EMBL/GenBank/DDBJ databases">
        <title>Shinella sp. nov., a novel member of the genus Shinella from water.</title>
        <authorList>
            <person name="Deng Y."/>
        </authorList>
    </citation>
    <scope>NUCLEOTIDE SEQUENCE</scope>
    <source>
        <strain evidence="6">CPCC 100929</strain>
    </source>
</reference>
<feature type="compositionally biased region" description="Gly residues" evidence="5">
    <location>
        <begin position="119"/>
        <end position="130"/>
    </location>
</feature>
<comment type="subunit">
    <text evidence="3">Homotetramer.</text>
</comment>
<keyword evidence="3" id="KW-0227">DNA damage</keyword>
<dbReference type="InterPro" id="IPR012340">
    <property type="entry name" value="NA-bd_OB-fold"/>
</dbReference>
<evidence type="ECO:0000256" key="5">
    <source>
        <dbReference type="SAM" id="MobiDB-lite"/>
    </source>
</evidence>
<feature type="short sequence motif" description="Important for interaction with partner proteins" evidence="3">
    <location>
        <begin position="169"/>
        <end position="174"/>
    </location>
</feature>
<keyword evidence="3" id="KW-0235">DNA replication</keyword>
<keyword evidence="7" id="KW-1185">Reference proteome</keyword>
<name>A0ABT1R3J3_9HYPH</name>
<comment type="function">
    <text evidence="3">Plays an important role in DNA replication, recombination and repair. Binds to ssDNA and to an array of partner proteins to recruit them to their sites of action during DNA metabolism.</text>
</comment>